<evidence type="ECO:0000256" key="6">
    <source>
        <dbReference type="ARBA" id="ARBA00048809"/>
    </source>
</evidence>
<dbReference type="OrthoDB" id="541375at2759"/>
<evidence type="ECO:0000256" key="5">
    <source>
        <dbReference type="ARBA" id="ARBA00023211"/>
    </source>
</evidence>
<dbReference type="GO" id="GO:0103026">
    <property type="term" value="F:fructose-1-phosphatase activity"/>
    <property type="evidence" value="ECO:0007669"/>
    <property type="project" value="RHEA"/>
</dbReference>
<dbReference type="AlphaFoldDB" id="A0A1Y1VWI6"/>
<reference evidence="9 10" key="1">
    <citation type="submission" date="2016-08" db="EMBL/GenBank/DDBJ databases">
        <title>A Parts List for Fungal Cellulosomes Revealed by Comparative Genomics.</title>
        <authorList>
            <consortium name="DOE Joint Genome Institute"/>
            <person name="Haitjema C.H."/>
            <person name="Gilmore S.P."/>
            <person name="Henske J.K."/>
            <person name="Solomon K.V."/>
            <person name="De Groot R."/>
            <person name="Kuo A."/>
            <person name="Mondo S.J."/>
            <person name="Salamov A.A."/>
            <person name="Labutti K."/>
            <person name="Zhao Z."/>
            <person name="Chiniquy J."/>
            <person name="Barry K."/>
            <person name="Brewer H.M."/>
            <person name="Purvine S.O."/>
            <person name="Wright A.T."/>
            <person name="Boxma B."/>
            <person name="Van Alen T."/>
            <person name="Hackstein J.H."/>
            <person name="Baker S.E."/>
            <person name="Grigoriev I.V."/>
            <person name="O'Malley M.A."/>
        </authorList>
    </citation>
    <scope>NUCLEOTIDE SEQUENCE [LARGE SCALE GENOMIC DNA]</scope>
    <source>
        <strain evidence="9 10">S4</strain>
    </source>
</reference>
<name>A0A1Y1VWI6_9FUNG</name>
<proteinExistence type="inferred from homology"/>
<dbReference type="SUPFAM" id="SSF111321">
    <property type="entry name" value="AF1104-like"/>
    <property type="match status" value="1"/>
</dbReference>
<comment type="cofactor">
    <cofactor evidence="7">
        <name>Mn(2+)</name>
        <dbReference type="ChEBI" id="CHEBI:29035"/>
    </cofactor>
    <cofactor evidence="7">
        <name>Ni(2+)</name>
        <dbReference type="ChEBI" id="CHEBI:49786"/>
    </cofactor>
</comment>
<comment type="similarity">
    <text evidence="2 7">Belongs to the damage-control phosphatase family. Sugar phosphate phosphatase III subfamily.</text>
</comment>
<dbReference type="Gene3D" id="1.20.930.60">
    <property type="match status" value="1"/>
</dbReference>
<dbReference type="Pfam" id="PF01937">
    <property type="entry name" value="ARMT1-like_dom"/>
    <property type="match status" value="1"/>
</dbReference>
<comment type="domain">
    <text evidence="7">Subfamily III proteins have a conserved RTxK motif about 40-50 residues from the C-terminus; the threonine may be replaced by serine or cysteine.</text>
</comment>
<evidence type="ECO:0000313" key="10">
    <source>
        <dbReference type="Proteomes" id="UP000193944"/>
    </source>
</evidence>
<dbReference type="PANTHER" id="PTHR12260:SF6">
    <property type="entry name" value="DAMAGE-CONTROL PHOSPHATASE ARMT1"/>
    <property type="match status" value="1"/>
</dbReference>
<comment type="catalytic activity">
    <reaction evidence="1 7">
        <text>beta-D-fructose 1-phosphate + H2O = D-fructose + phosphate</text>
        <dbReference type="Rhea" id="RHEA:35603"/>
        <dbReference type="ChEBI" id="CHEBI:15377"/>
        <dbReference type="ChEBI" id="CHEBI:37721"/>
        <dbReference type="ChEBI" id="CHEBI:43474"/>
        <dbReference type="ChEBI" id="CHEBI:138881"/>
    </reaction>
</comment>
<gene>
    <name evidence="9" type="ORF">BCR32DRAFT_226147</name>
</gene>
<dbReference type="Gene3D" id="3.40.50.10880">
    <property type="entry name" value="Uncharacterised protein PF01937, DUF89, domain 3"/>
    <property type="match status" value="1"/>
</dbReference>
<dbReference type="STRING" id="1754192.A0A1Y1VWI6"/>
<comment type="function">
    <text evidence="7">Metal-dependent phosphatase that shows phosphatase activity against several substrates, including fructose-1-phosphate and fructose-6-phosphate. Its preference for fructose-1-phosphate, a strong glycating agent that causes DNA damage rather than a canonical yeast metabolite, suggests a damage-control function in hexose phosphate metabolism.</text>
</comment>
<dbReference type="InterPro" id="IPR036075">
    <property type="entry name" value="ARMT-1-like_metal-bd_sf"/>
</dbReference>
<dbReference type="GO" id="GO:0097023">
    <property type="term" value="F:fructose 6-phosphate aldolase activity"/>
    <property type="evidence" value="ECO:0007669"/>
    <property type="project" value="RHEA"/>
</dbReference>
<dbReference type="GO" id="GO:0046872">
    <property type="term" value="F:metal ion binding"/>
    <property type="evidence" value="ECO:0007669"/>
    <property type="project" value="UniProtKB-UniRule"/>
</dbReference>
<dbReference type="PANTHER" id="PTHR12260">
    <property type="entry name" value="DAMAGE-CONTROL PHOSPHATASE ARMT1"/>
    <property type="match status" value="1"/>
</dbReference>
<evidence type="ECO:0000256" key="3">
    <source>
        <dbReference type="ARBA" id="ARBA00022723"/>
    </source>
</evidence>
<dbReference type="EC" id="3.1.3.-" evidence="7"/>
<evidence type="ECO:0000259" key="8">
    <source>
        <dbReference type="Pfam" id="PF01937"/>
    </source>
</evidence>
<evidence type="ECO:0000256" key="4">
    <source>
        <dbReference type="ARBA" id="ARBA00022801"/>
    </source>
</evidence>
<evidence type="ECO:0000313" key="9">
    <source>
        <dbReference type="EMBL" id="ORX65385.1"/>
    </source>
</evidence>
<evidence type="ECO:0000256" key="1">
    <source>
        <dbReference type="ARBA" id="ARBA00001326"/>
    </source>
</evidence>
<sequence>MNESLFPPKPFLRGVIQNSFAEDTFDRRLPDIFSQILETFKEAVKNVDLSEIEKIKEGEEITKKLENLLDDLKNDREFNEISQDEYEDCEEWNDCIKFWKNRNEGTYKKCSWLFAESYLYRVLANYFSISKYWKHYDPFIMKKEKSLIGNTWKSVVAMANMINPIINSNEDNSLRSTFLSFLKYSLWGNQADLSLHTNTKTNLTDFHKITLDDIKKSDDNLISDDSSKIWDYISTLKGKRIDFILDNAGYETYNDLVFADWLMVKGFASTIVWHCKRIPWYVSDTNIKDFNWIINTCINPPDSLKDFDNSNVIEMAKRWKTYLENGQWILNDDIFWTSNYPFWHMAKFAPKLYEYLSDSSLLIFKGDMNYRKTVYDCYWPFTTPFVDTCGNFGKPVPSTGKPFPPFACLRTCKADVISGLAEGVSEKLDKKCKEWLVNGKFGIIQFNDRYLNKKS</sequence>
<dbReference type="Proteomes" id="UP000193944">
    <property type="component" value="Unassembled WGS sequence"/>
</dbReference>
<feature type="domain" description="Damage-control phosphatase ARMT1-like metal-binding" evidence="8">
    <location>
        <begin position="24"/>
        <end position="427"/>
    </location>
</feature>
<dbReference type="InterPro" id="IPR002791">
    <property type="entry name" value="ARMT1-like_metal-bd"/>
</dbReference>
<dbReference type="GO" id="GO:0006974">
    <property type="term" value="P:DNA damage response"/>
    <property type="evidence" value="ECO:0007669"/>
    <property type="project" value="TreeGrafter"/>
</dbReference>
<keyword evidence="10" id="KW-1185">Reference proteome</keyword>
<comment type="caution">
    <text evidence="9">The sequence shown here is derived from an EMBL/GenBank/DDBJ whole genome shotgun (WGS) entry which is preliminary data.</text>
</comment>
<keyword evidence="5 7" id="KW-0464">Manganese</keyword>
<dbReference type="InterPro" id="IPR039763">
    <property type="entry name" value="ARMT1"/>
</dbReference>
<accession>A0A1Y1VWI6</accession>
<dbReference type="EMBL" id="MCFG01000464">
    <property type="protein sequence ID" value="ORX65385.1"/>
    <property type="molecule type" value="Genomic_DNA"/>
</dbReference>
<keyword evidence="4 7" id="KW-0378">Hydrolase</keyword>
<keyword evidence="3 7" id="KW-0479">Metal-binding</keyword>
<protein>
    <recommendedName>
        <fullName evidence="7">Sugar phosphate phosphatase</fullName>
        <ecNumber evidence="7">3.1.3.-</ecNumber>
    </recommendedName>
</protein>
<comment type="catalytic activity">
    <reaction evidence="6 7">
        <text>beta-D-fructose 6-phosphate = dihydroxyacetone + D-glyceraldehyde 3-phosphate</text>
        <dbReference type="Rhea" id="RHEA:28002"/>
        <dbReference type="ChEBI" id="CHEBI:16016"/>
        <dbReference type="ChEBI" id="CHEBI:57634"/>
        <dbReference type="ChEBI" id="CHEBI:59776"/>
    </reaction>
</comment>
<reference evidence="9 10" key="2">
    <citation type="submission" date="2016-08" db="EMBL/GenBank/DDBJ databases">
        <title>Pervasive Adenine N6-methylation of Active Genes in Fungi.</title>
        <authorList>
            <consortium name="DOE Joint Genome Institute"/>
            <person name="Mondo S.J."/>
            <person name="Dannebaum R.O."/>
            <person name="Kuo R.C."/>
            <person name="Labutti K."/>
            <person name="Haridas S."/>
            <person name="Kuo A."/>
            <person name="Salamov A."/>
            <person name="Ahrendt S.R."/>
            <person name="Lipzen A."/>
            <person name="Sullivan W."/>
            <person name="Andreopoulos W.B."/>
            <person name="Clum A."/>
            <person name="Lindquist E."/>
            <person name="Daum C."/>
            <person name="Ramamoorthy G.K."/>
            <person name="Gryganskyi A."/>
            <person name="Culley D."/>
            <person name="Magnuson J.K."/>
            <person name="James T.Y."/>
            <person name="O'Malley M.A."/>
            <person name="Stajich J.E."/>
            <person name="Spatafora J.W."/>
            <person name="Visel A."/>
            <person name="Grigoriev I.V."/>
        </authorList>
    </citation>
    <scope>NUCLEOTIDE SEQUENCE [LARGE SCALE GENOMIC DNA]</scope>
    <source>
        <strain evidence="9 10">S4</strain>
    </source>
</reference>
<evidence type="ECO:0000256" key="2">
    <source>
        <dbReference type="ARBA" id="ARBA00009519"/>
    </source>
</evidence>
<dbReference type="GO" id="GO:0005634">
    <property type="term" value="C:nucleus"/>
    <property type="evidence" value="ECO:0007669"/>
    <property type="project" value="TreeGrafter"/>
</dbReference>
<evidence type="ECO:0000256" key="7">
    <source>
        <dbReference type="RuleBase" id="RU367030"/>
    </source>
</evidence>
<organism evidence="9 10">
    <name type="scientific">Anaeromyces robustus</name>
    <dbReference type="NCBI Taxonomy" id="1754192"/>
    <lineage>
        <taxon>Eukaryota</taxon>
        <taxon>Fungi</taxon>
        <taxon>Fungi incertae sedis</taxon>
        <taxon>Chytridiomycota</taxon>
        <taxon>Chytridiomycota incertae sedis</taxon>
        <taxon>Neocallimastigomycetes</taxon>
        <taxon>Neocallimastigales</taxon>
        <taxon>Neocallimastigaceae</taxon>
        <taxon>Anaeromyces</taxon>
    </lineage>
</organism>